<evidence type="ECO:0000313" key="11">
    <source>
        <dbReference type="EMBL" id="OYP55751.1"/>
    </source>
</evidence>
<keyword evidence="4 5" id="KW-0413">Isomerase</keyword>
<evidence type="ECO:0000256" key="4">
    <source>
        <dbReference type="ARBA" id="ARBA00023235"/>
    </source>
</evidence>
<evidence type="ECO:0000256" key="1">
    <source>
        <dbReference type="ARBA" id="ARBA00000971"/>
    </source>
</evidence>
<dbReference type="SUPFAM" id="SSF54534">
    <property type="entry name" value="FKBP-like"/>
    <property type="match status" value="1"/>
</dbReference>
<dbReference type="GO" id="GO:0003755">
    <property type="term" value="F:peptidyl-prolyl cis-trans isomerase activity"/>
    <property type="evidence" value="ECO:0007669"/>
    <property type="project" value="UniProtKB-UniRule"/>
</dbReference>
<comment type="caution">
    <text evidence="10">The sequence shown here is derived from an EMBL/GenBank/DDBJ whole genome shotgun (WGS) entry which is preliminary data.</text>
</comment>
<dbReference type="Proteomes" id="UP000216189">
    <property type="component" value="Unassembled WGS sequence"/>
</dbReference>
<proteinExistence type="inferred from homology"/>
<dbReference type="Proteomes" id="UP000887043">
    <property type="component" value="Unassembled WGS sequence"/>
</dbReference>
<evidence type="ECO:0000256" key="6">
    <source>
        <dbReference type="RuleBase" id="RU003915"/>
    </source>
</evidence>
<dbReference type="InterPro" id="IPR000774">
    <property type="entry name" value="PPIase_FKBP_N"/>
</dbReference>
<keyword evidence="8" id="KW-0732">Signal</keyword>
<comment type="similarity">
    <text evidence="2 6">Belongs to the FKBP-type PPIase family.</text>
</comment>
<dbReference type="GO" id="GO:0006457">
    <property type="term" value="P:protein folding"/>
    <property type="evidence" value="ECO:0007669"/>
    <property type="project" value="InterPro"/>
</dbReference>
<dbReference type="EMBL" id="BPTR01000001">
    <property type="protein sequence ID" value="GJG27797.1"/>
    <property type="molecule type" value="Genomic_DNA"/>
</dbReference>
<gene>
    <name evidence="11" type="ORF">CIK91_05250</name>
    <name evidence="10" type="ORF">PRRU23_14970</name>
</gene>
<dbReference type="PANTHER" id="PTHR43811">
    <property type="entry name" value="FKBP-TYPE PEPTIDYL-PROLYL CIS-TRANS ISOMERASE FKPA"/>
    <property type="match status" value="1"/>
</dbReference>
<dbReference type="Pfam" id="PF00254">
    <property type="entry name" value="FKBP_C"/>
    <property type="match status" value="1"/>
</dbReference>
<sequence>MNKTLLLALILLTSSTTTFAGNKKDKKNNKQEVIAPLALTNQSDSASYAVGMQATEGLVEFLKQSYKVDTAYMADFIRGMHDAQTHLNTPQGNAYEAGCEIARMAQSRIIPSIQERELKGTNITLNEKAFTNGFIAALAKDTTIFTNTKAAADYKQDILAGEGIKWLTENAKKPGVKVTPSGLQYKVLVQGTGETPKADEECVVKYEGKLINGTIFDSSYKRDPQTSEFRPNQVIKGWQEALCMMPVGSKWELYIPQELAYGSRAMGNDIPAYSTLIFTVELVDIRHNEEKKVEPAKTKNENKTKSSPKSTLKVSKKK</sequence>
<evidence type="ECO:0000256" key="3">
    <source>
        <dbReference type="ARBA" id="ARBA00023110"/>
    </source>
</evidence>
<dbReference type="AlphaFoldDB" id="A0AA37HXV6"/>
<evidence type="ECO:0000313" key="13">
    <source>
        <dbReference type="Proteomes" id="UP000887043"/>
    </source>
</evidence>
<dbReference type="Pfam" id="PF01346">
    <property type="entry name" value="FKBP_N"/>
    <property type="match status" value="1"/>
</dbReference>
<dbReference type="EC" id="5.2.1.8" evidence="6"/>
<dbReference type="PROSITE" id="PS50059">
    <property type="entry name" value="FKBP_PPIASE"/>
    <property type="match status" value="1"/>
</dbReference>
<organism evidence="10 13">
    <name type="scientific">Segatella bryantii</name>
    <name type="common">Prevotella bryantii</name>
    <dbReference type="NCBI Taxonomy" id="77095"/>
    <lineage>
        <taxon>Bacteria</taxon>
        <taxon>Pseudomonadati</taxon>
        <taxon>Bacteroidota</taxon>
        <taxon>Bacteroidia</taxon>
        <taxon>Bacteroidales</taxon>
        <taxon>Prevotellaceae</taxon>
        <taxon>Segatella</taxon>
    </lineage>
</organism>
<feature type="chain" id="PRO_5041283273" description="Peptidyl-prolyl cis-trans isomerase" evidence="8">
    <location>
        <begin position="21"/>
        <end position="318"/>
    </location>
</feature>
<protein>
    <recommendedName>
        <fullName evidence="6">Peptidyl-prolyl cis-trans isomerase</fullName>
        <ecNumber evidence="6">5.2.1.8</ecNumber>
    </recommendedName>
</protein>
<evidence type="ECO:0000256" key="2">
    <source>
        <dbReference type="ARBA" id="ARBA00006577"/>
    </source>
</evidence>
<keyword evidence="12" id="KW-1185">Reference proteome</keyword>
<comment type="catalytic activity">
    <reaction evidence="1 5 6">
        <text>[protein]-peptidylproline (omega=180) = [protein]-peptidylproline (omega=0)</text>
        <dbReference type="Rhea" id="RHEA:16237"/>
        <dbReference type="Rhea" id="RHEA-COMP:10747"/>
        <dbReference type="Rhea" id="RHEA-COMP:10748"/>
        <dbReference type="ChEBI" id="CHEBI:83833"/>
        <dbReference type="ChEBI" id="CHEBI:83834"/>
        <dbReference type="EC" id="5.2.1.8"/>
    </reaction>
</comment>
<feature type="compositionally biased region" description="Polar residues" evidence="7">
    <location>
        <begin position="305"/>
        <end position="318"/>
    </location>
</feature>
<keyword evidence="3 5" id="KW-0697">Rotamase</keyword>
<reference evidence="10" key="2">
    <citation type="submission" date="2021-08" db="EMBL/GenBank/DDBJ databases">
        <title>Prevotella lacticifex sp. nov., isolated from rumen of cow.</title>
        <authorList>
            <person name="Shinkai T."/>
            <person name="Ikeyama N."/>
            <person name="Kumagai M."/>
            <person name="Ohmori H."/>
            <person name="Sakamoto M."/>
            <person name="Ohkuma M."/>
            <person name="Mitsumori M."/>
        </authorList>
    </citation>
    <scope>NUCLEOTIDE SEQUENCE</scope>
    <source>
        <strain evidence="10">DSM 11371</strain>
    </source>
</reference>
<evidence type="ECO:0000259" key="9">
    <source>
        <dbReference type="PROSITE" id="PS50059"/>
    </source>
</evidence>
<evidence type="ECO:0000313" key="12">
    <source>
        <dbReference type="Proteomes" id="UP000216189"/>
    </source>
</evidence>
<evidence type="ECO:0000313" key="10">
    <source>
        <dbReference type="EMBL" id="GJG27797.1"/>
    </source>
</evidence>
<evidence type="ECO:0000256" key="5">
    <source>
        <dbReference type="PROSITE-ProRule" id="PRU00277"/>
    </source>
</evidence>
<feature type="domain" description="PPIase FKBP-type" evidence="9">
    <location>
        <begin position="199"/>
        <end position="286"/>
    </location>
</feature>
<feature type="compositionally biased region" description="Basic and acidic residues" evidence="7">
    <location>
        <begin position="289"/>
        <end position="304"/>
    </location>
</feature>
<evidence type="ECO:0000256" key="7">
    <source>
        <dbReference type="SAM" id="MobiDB-lite"/>
    </source>
</evidence>
<evidence type="ECO:0000256" key="8">
    <source>
        <dbReference type="SAM" id="SignalP"/>
    </source>
</evidence>
<name>A0AA37HXV6_SEGBR</name>
<feature type="signal peptide" evidence="8">
    <location>
        <begin position="1"/>
        <end position="20"/>
    </location>
</feature>
<dbReference type="InterPro" id="IPR046357">
    <property type="entry name" value="PPIase_dom_sf"/>
</dbReference>
<dbReference type="InterPro" id="IPR001179">
    <property type="entry name" value="PPIase_FKBP_dom"/>
</dbReference>
<dbReference type="Gene3D" id="3.10.50.40">
    <property type="match status" value="1"/>
</dbReference>
<dbReference type="PANTHER" id="PTHR43811:SF19">
    <property type="entry name" value="39 KDA FK506-BINDING NUCLEAR PROTEIN"/>
    <property type="match status" value="1"/>
</dbReference>
<reference evidence="11 12" key="1">
    <citation type="submission" date="2017-08" db="EMBL/GenBank/DDBJ databases">
        <title>Comparative genomics of non-oral Prevotella species.</title>
        <authorList>
            <person name="Accetto T."/>
            <person name="Nograsek B."/>
            <person name="Avgustin G."/>
        </authorList>
    </citation>
    <scope>NUCLEOTIDE SEQUENCE [LARGE SCALE GENOMIC DNA]</scope>
    <source>
        <strain evidence="11 12">TC1-1</strain>
    </source>
</reference>
<dbReference type="RefSeq" id="WP_006283529.1">
    <property type="nucleotide sequence ID" value="NZ_BPTR01000001.1"/>
</dbReference>
<feature type="region of interest" description="Disordered" evidence="7">
    <location>
        <begin position="289"/>
        <end position="318"/>
    </location>
</feature>
<dbReference type="EMBL" id="NPJF01000026">
    <property type="protein sequence ID" value="OYP55751.1"/>
    <property type="molecule type" value="Genomic_DNA"/>
</dbReference>
<accession>A0AA37HXV6</accession>